<dbReference type="NCBIfam" id="TIGR00488">
    <property type="entry name" value="bis(5'-nucleosyl)-tetraphosphatase (symmetrical) YqeK"/>
    <property type="match status" value="1"/>
</dbReference>
<gene>
    <name evidence="8" type="ORF">ESZ50_03740</name>
</gene>
<proteinExistence type="predicted"/>
<dbReference type="EMBL" id="SDGZ01000010">
    <property type="protein sequence ID" value="TYC50175.1"/>
    <property type="molecule type" value="Genomic_DNA"/>
</dbReference>
<keyword evidence="3" id="KW-0547">Nucleotide-binding</keyword>
<dbReference type="OrthoDB" id="9782134at2"/>
<dbReference type="Proteomes" id="UP000371977">
    <property type="component" value="Unassembled WGS sequence"/>
</dbReference>
<evidence type="ECO:0000256" key="3">
    <source>
        <dbReference type="ARBA" id="ARBA00022741"/>
    </source>
</evidence>
<sequence length="196" mass="21941">MTEIDYQMHIYAASRAGLLEKIAAAMSAKRFEHVLRVEEMALRLAECWGVPAELASLAALVHDYAKERPDADFLLVIEQEGLDPTLRDWGNNVWHGVVGAELVKSELGIMHEEILDAMRQHTVGAAHMTKLSQILYMADYIELGRTFPGVEEVRALAFDDLAASVGWQTQHTLKYLIEKSVPVYPGTLTTYNAWSV</sequence>
<evidence type="ECO:0000256" key="1">
    <source>
        <dbReference type="ARBA" id="ARBA00012506"/>
    </source>
</evidence>
<dbReference type="GO" id="GO:0000166">
    <property type="term" value="F:nucleotide binding"/>
    <property type="evidence" value="ECO:0007669"/>
    <property type="project" value="UniProtKB-KW"/>
</dbReference>
<dbReference type="GO" id="GO:0046872">
    <property type="term" value="F:metal ion binding"/>
    <property type="evidence" value="ECO:0007669"/>
    <property type="project" value="UniProtKB-KW"/>
</dbReference>
<keyword evidence="2" id="KW-0479">Metal-binding</keyword>
<dbReference type="SMART" id="SM00471">
    <property type="entry name" value="HDc"/>
    <property type="match status" value="1"/>
</dbReference>
<dbReference type="EC" id="3.6.1.41" evidence="1"/>
<reference evidence="8 9" key="1">
    <citation type="submission" date="2019-01" db="EMBL/GenBank/DDBJ databases">
        <title>Weissella sp. nov., a novel lactic acid bacterium isolated from animal feces.</title>
        <authorList>
            <person name="Wang L.-T."/>
        </authorList>
    </citation>
    <scope>NUCLEOTIDE SEQUENCE [LARGE SCALE GENOMIC DNA]</scope>
    <source>
        <strain evidence="8 9">8H-2</strain>
    </source>
</reference>
<dbReference type="InterPro" id="IPR005249">
    <property type="entry name" value="YqeK"/>
</dbReference>
<dbReference type="CDD" id="cd00077">
    <property type="entry name" value="HDc"/>
    <property type="match status" value="1"/>
</dbReference>
<evidence type="ECO:0000313" key="8">
    <source>
        <dbReference type="EMBL" id="TYC50175.1"/>
    </source>
</evidence>
<dbReference type="Pfam" id="PF01966">
    <property type="entry name" value="HD"/>
    <property type="match status" value="1"/>
</dbReference>
<keyword evidence="4" id="KW-0378">Hydrolase</keyword>
<dbReference type="InterPro" id="IPR003607">
    <property type="entry name" value="HD/PDEase_dom"/>
</dbReference>
<accession>A0A6C2CAU0</accession>
<dbReference type="PANTHER" id="PTHR35795">
    <property type="entry name" value="SLR1885 PROTEIN"/>
    <property type="match status" value="1"/>
</dbReference>
<name>A0A6C2CAU0_9LACO</name>
<dbReference type="AlphaFoldDB" id="A0A6C2CAU0"/>
<dbReference type="Gene3D" id="1.10.3210.10">
    <property type="entry name" value="Hypothetical protein af1432"/>
    <property type="match status" value="1"/>
</dbReference>
<dbReference type="SUPFAM" id="SSF109604">
    <property type="entry name" value="HD-domain/PDEase-like"/>
    <property type="match status" value="1"/>
</dbReference>
<evidence type="ECO:0000256" key="6">
    <source>
        <dbReference type="ARBA" id="ARBA00049417"/>
    </source>
</evidence>
<dbReference type="InterPro" id="IPR051094">
    <property type="entry name" value="Diverse_Catalytic_Enzymes"/>
</dbReference>
<dbReference type="GO" id="GO:0008803">
    <property type="term" value="F:bis(5'-nucleosyl)-tetraphosphatase (symmetrical) activity"/>
    <property type="evidence" value="ECO:0007669"/>
    <property type="project" value="UniProtKB-EC"/>
</dbReference>
<feature type="domain" description="HD/PDEase" evidence="7">
    <location>
        <begin position="26"/>
        <end position="153"/>
    </location>
</feature>
<organism evidence="8 9">
    <name type="scientific">Weissella muntiaci</name>
    <dbReference type="NCBI Taxonomy" id="2508881"/>
    <lineage>
        <taxon>Bacteria</taxon>
        <taxon>Bacillati</taxon>
        <taxon>Bacillota</taxon>
        <taxon>Bacilli</taxon>
        <taxon>Lactobacillales</taxon>
        <taxon>Lactobacillaceae</taxon>
        <taxon>Weissella</taxon>
    </lineage>
</organism>
<dbReference type="PANTHER" id="PTHR35795:SF1">
    <property type="entry name" value="BIS(5'-NUCLEOSYL)-TETRAPHOSPHATASE, SYMMETRICAL"/>
    <property type="match status" value="1"/>
</dbReference>
<evidence type="ECO:0000313" key="9">
    <source>
        <dbReference type="Proteomes" id="UP000371977"/>
    </source>
</evidence>
<evidence type="ECO:0000259" key="7">
    <source>
        <dbReference type="SMART" id="SM00471"/>
    </source>
</evidence>
<evidence type="ECO:0000256" key="2">
    <source>
        <dbReference type="ARBA" id="ARBA00022723"/>
    </source>
</evidence>
<evidence type="ECO:0000256" key="4">
    <source>
        <dbReference type="ARBA" id="ARBA00022801"/>
    </source>
</evidence>
<comment type="catalytic activity">
    <reaction evidence="6">
        <text>P(1),P(4)-bis(5'-adenosyl) tetraphosphate + H2O = 2 ADP + 2 H(+)</text>
        <dbReference type="Rhea" id="RHEA:24252"/>
        <dbReference type="ChEBI" id="CHEBI:15377"/>
        <dbReference type="ChEBI" id="CHEBI:15378"/>
        <dbReference type="ChEBI" id="CHEBI:58141"/>
        <dbReference type="ChEBI" id="CHEBI:456216"/>
        <dbReference type="EC" id="3.6.1.41"/>
    </reaction>
</comment>
<dbReference type="InterPro" id="IPR006674">
    <property type="entry name" value="HD_domain"/>
</dbReference>
<keyword evidence="9" id="KW-1185">Reference proteome</keyword>
<evidence type="ECO:0000256" key="5">
    <source>
        <dbReference type="ARBA" id="ARBA00023004"/>
    </source>
</evidence>
<keyword evidence="5" id="KW-0408">Iron</keyword>
<protein>
    <recommendedName>
        <fullName evidence="1">bis(5'-nucleosyl)-tetraphosphatase (symmetrical)</fullName>
        <ecNumber evidence="1">3.6.1.41</ecNumber>
    </recommendedName>
</protein>
<comment type="caution">
    <text evidence="8">The sequence shown here is derived from an EMBL/GenBank/DDBJ whole genome shotgun (WGS) entry which is preliminary data.</text>
</comment>